<dbReference type="CDD" id="cd00156">
    <property type="entry name" value="REC"/>
    <property type="match status" value="1"/>
</dbReference>
<name>A0ABY0FHJ3_9BACT</name>
<dbReference type="Gene3D" id="3.40.50.2300">
    <property type="match status" value="1"/>
</dbReference>
<sequence>MAKILIIEDNQIMADNFTLILKGFFDIECINSAEGAMDIINKNLPDIIILDVLLNGHSAFALLNELQSYQDTANIPIIICSNLANHLDMKTIRHYNVHKVIDKSIITPDILINSCREIGANFK</sequence>
<keyword evidence="5" id="KW-1185">Reference proteome</keyword>
<evidence type="ECO:0000256" key="2">
    <source>
        <dbReference type="PROSITE-ProRule" id="PRU00169"/>
    </source>
</evidence>
<reference evidence="4 5" key="2">
    <citation type="journal article" date="2020" name="Cell Rep.">
        <title>Acquisition and Adaptation of Ultra-small Parasitic Reduced Genome Bacteria to Mammalian Hosts.</title>
        <authorList>
            <person name="McLean J.S."/>
            <person name="Bor B."/>
            <person name="Kerns K.A."/>
            <person name="Liu Q."/>
            <person name="To T.T."/>
            <person name="Solden L."/>
            <person name="Hendrickson E.L."/>
            <person name="Wrighton K."/>
            <person name="Shi W."/>
            <person name="He X."/>
        </authorList>
    </citation>
    <scope>NUCLEOTIDE SEQUENCE [LARGE SCALE GENOMIC DNA]</scope>
    <source>
        <strain evidence="4 5">TM7_CMJM_G6_1_HOT_870</strain>
    </source>
</reference>
<dbReference type="SMART" id="SM00448">
    <property type="entry name" value="REC"/>
    <property type="match status" value="1"/>
</dbReference>
<organism evidence="4 5">
    <name type="scientific">Candidatus Nanogingivalis gingivitcus</name>
    <dbReference type="NCBI Taxonomy" id="2171992"/>
    <lineage>
        <taxon>Bacteria</taxon>
        <taxon>Candidatus Saccharimonadota</taxon>
        <taxon>Candidatus Nanosyncoccalia</taxon>
        <taxon>Candidatus Nanogingivales</taxon>
        <taxon>Candidatus Nanogingivalaceae</taxon>
        <taxon>Candidatus Nanogingivalis</taxon>
    </lineage>
</organism>
<dbReference type="PANTHER" id="PTHR44591">
    <property type="entry name" value="STRESS RESPONSE REGULATOR PROTEIN 1"/>
    <property type="match status" value="1"/>
</dbReference>
<dbReference type="SUPFAM" id="SSF52172">
    <property type="entry name" value="CheY-like"/>
    <property type="match status" value="1"/>
</dbReference>
<feature type="domain" description="Response regulatory" evidence="3">
    <location>
        <begin position="3"/>
        <end position="118"/>
    </location>
</feature>
<evidence type="ECO:0000256" key="1">
    <source>
        <dbReference type="ARBA" id="ARBA00022553"/>
    </source>
</evidence>
<reference evidence="4 5" key="1">
    <citation type="journal article" date="2018" name="bioRxiv">
        <title>Evidence of independent acquisition and adaption of ultra-small bacteria to human hosts across the highly diverse yet reduced genomes of the phylum Saccharibacteria.</title>
        <authorList>
            <person name="McLean J.S."/>
            <person name="Bor B."/>
            <person name="To T.T."/>
            <person name="Liu Q."/>
            <person name="Kearns K.A."/>
            <person name="Solden L.M."/>
            <person name="Wrighton K.C."/>
            <person name="He X."/>
            <person name="Shi W."/>
        </authorList>
    </citation>
    <scope>NUCLEOTIDE SEQUENCE [LARGE SCALE GENOMIC DNA]</scope>
    <source>
        <strain evidence="4 5">TM7_CMJM_G6_1_HOT_870</strain>
    </source>
</reference>
<accession>A0ABY0FHJ3</accession>
<dbReference type="PANTHER" id="PTHR44591:SF3">
    <property type="entry name" value="RESPONSE REGULATORY DOMAIN-CONTAINING PROTEIN"/>
    <property type="match status" value="1"/>
</dbReference>
<feature type="modified residue" description="4-aspartylphosphate" evidence="2">
    <location>
        <position position="51"/>
    </location>
</feature>
<comment type="caution">
    <text evidence="4">The sequence shown here is derived from an EMBL/GenBank/DDBJ whole genome shotgun (WGS) entry which is preliminary data.</text>
</comment>
<dbReference type="PROSITE" id="PS50110">
    <property type="entry name" value="RESPONSE_REGULATORY"/>
    <property type="match status" value="1"/>
</dbReference>
<keyword evidence="1 2" id="KW-0597">Phosphoprotein</keyword>
<dbReference type="InterPro" id="IPR050595">
    <property type="entry name" value="Bact_response_regulator"/>
</dbReference>
<dbReference type="InterPro" id="IPR001789">
    <property type="entry name" value="Sig_transdc_resp-reg_receiver"/>
</dbReference>
<gene>
    <name evidence="4" type="primary">walR</name>
    <name evidence="4" type="ORF">G6CMJM_00539</name>
</gene>
<dbReference type="EMBL" id="PRLK01000008">
    <property type="protein sequence ID" value="RYC72441.1"/>
    <property type="molecule type" value="Genomic_DNA"/>
</dbReference>
<evidence type="ECO:0000313" key="5">
    <source>
        <dbReference type="Proteomes" id="UP001190925"/>
    </source>
</evidence>
<protein>
    <submittedName>
        <fullName evidence="4">Transcriptional regulatory protein WalR</fullName>
    </submittedName>
</protein>
<proteinExistence type="predicted"/>
<dbReference type="RefSeq" id="WP_129718935.1">
    <property type="nucleotide sequence ID" value="NZ_PRLK01000008.1"/>
</dbReference>
<dbReference type="InterPro" id="IPR011006">
    <property type="entry name" value="CheY-like_superfamily"/>
</dbReference>
<dbReference type="Proteomes" id="UP001190925">
    <property type="component" value="Unassembled WGS sequence"/>
</dbReference>
<evidence type="ECO:0000313" key="4">
    <source>
        <dbReference type="EMBL" id="RYC72441.1"/>
    </source>
</evidence>
<dbReference type="Pfam" id="PF00072">
    <property type="entry name" value="Response_reg"/>
    <property type="match status" value="1"/>
</dbReference>
<evidence type="ECO:0000259" key="3">
    <source>
        <dbReference type="PROSITE" id="PS50110"/>
    </source>
</evidence>